<evidence type="ECO:0000313" key="2">
    <source>
        <dbReference type="EMBL" id="NGP88938.1"/>
    </source>
</evidence>
<feature type="domain" description="Secretion system C-terminal sorting" evidence="1">
    <location>
        <begin position="917"/>
        <end position="987"/>
    </location>
</feature>
<protein>
    <submittedName>
        <fullName evidence="2">T9SS type A sorting domain-containing protein</fullName>
    </submittedName>
</protein>
<name>A0A6M1SYF9_9BACT</name>
<dbReference type="RefSeq" id="WP_165269167.1">
    <property type="nucleotide sequence ID" value="NZ_JAALLS010000013.1"/>
</dbReference>
<proteinExistence type="predicted"/>
<dbReference type="InterPro" id="IPR013783">
    <property type="entry name" value="Ig-like_fold"/>
</dbReference>
<sequence>MPLKYSIFVLPAILILVPIQFSLAQEIQTNEYREHLIKQGVPPSLIGRYDRQGIPRISGSEIKSIHRLGKTVGQQPQSNSLPSDSRAWEAIPGVIRNDGIEEFRLEVELNQQPTRVYIKTGSGDYKIDLPKNTEILLLDDGVGVDKVAGDSIYTAGPFRYNTDVKMYEHYLLDSSSPKGVDIGLIGEGVYIETEKGNTEEFLIKPSVGILQEDIPIVSKEKLADDAQISPHLINVKTSERYTNTYGSSIRPLVKRIYKLMPDVFDFLNFISTYRVEYNDRLHPNNFVAGLHGTVKQENKGIGTLVFDNSEYYGSAGRLKGYNIFDIYDRGLTGNNVTHELMHQWAAKRNLSITEGSHYKPTSNIASLLGGIKWEWQSDSTFVFNCNEARGGNSKAPLLDLYLMGLISGERVPVSRVVPDSINQTHYCPSWTNPPDTLHKDQISQELTIQEIQEEIGVRKPGPENAQRNFRIGFVAESNKRLLNDTEMTYYSIFAKHYGKDDPSLSSRQGHNFTPVTNYIGENTSWNTKIPPAESKVPRRVTNLSSQEISGELKIQWQKNTYNNASEYIINTGKSSTKLSPIDTISATQTTYEINTKGTTFLAVQAVNQYGNKGPKKPVTSYIDKSIQLSSDEWIFISNNTKTPIISEDSLRVVGFLPGETYKSKSQIKDSNLGYWVKEKGANQLNISGIGVNRDTISISADHWHLIGSLSDTVHISSIVDPNNAISAQVPIYKYDMQNKTYQEAIEMVPGSAYWVFGENKGDIIRRIGVTDNAKYKRTSQNSSSQRDRIIFTSQGVKQVIPYAKGSLVLSEYNKFRLPPMAPEPTLDIRTKDGFAIADGDSVSLSLEAKDYPIQVRLQKNSASNTSYTLKLIDNKSEKSISLAAGKRFMINNEVGEIILKRRTDQKQKLTFKLFPNYPNPFNPSTTIQYEIPEQIKVSVNVYNILGQQVRTLVDKNQQPGRYTVRFDGSRLSSGVYFLKIDAGDFSEAQRMTLIK</sequence>
<dbReference type="Pfam" id="PF18962">
    <property type="entry name" value="Por_Secre_tail"/>
    <property type="match status" value="1"/>
</dbReference>
<dbReference type="NCBIfam" id="TIGR04183">
    <property type="entry name" value="Por_Secre_tail"/>
    <property type="match status" value="1"/>
</dbReference>
<reference evidence="2 3" key="1">
    <citation type="submission" date="2020-02" db="EMBL/GenBank/DDBJ databases">
        <title>Aliifodinibius halophilus 2W32, complete genome.</title>
        <authorList>
            <person name="Li Y."/>
            <person name="Wu S."/>
        </authorList>
    </citation>
    <scope>NUCLEOTIDE SEQUENCE [LARGE SCALE GENOMIC DNA]</scope>
    <source>
        <strain evidence="2 3">2W32</strain>
    </source>
</reference>
<dbReference type="InterPro" id="IPR026444">
    <property type="entry name" value="Secre_tail"/>
</dbReference>
<accession>A0A6M1SYF9</accession>
<organism evidence="2 3">
    <name type="scientific">Fodinibius halophilus</name>
    <dbReference type="NCBI Taxonomy" id="1736908"/>
    <lineage>
        <taxon>Bacteria</taxon>
        <taxon>Pseudomonadati</taxon>
        <taxon>Balneolota</taxon>
        <taxon>Balneolia</taxon>
        <taxon>Balneolales</taxon>
        <taxon>Balneolaceae</taxon>
        <taxon>Fodinibius</taxon>
    </lineage>
</organism>
<gene>
    <name evidence="2" type="ORF">G3569_11270</name>
</gene>
<keyword evidence="3" id="KW-1185">Reference proteome</keyword>
<evidence type="ECO:0000313" key="3">
    <source>
        <dbReference type="Proteomes" id="UP000479132"/>
    </source>
</evidence>
<dbReference type="Proteomes" id="UP000479132">
    <property type="component" value="Unassembled WGS sequence"/>
</dbReference>
<comment type="caution">
    <text evidence="2">The sequence shown here is derived from an EMBL/GenBank/DDBJ whole genome shotgun (WGS) entry which is preliminary data.</text>
</comment>
<dbReference type="AlphaFoldDB" id="A0A6M1SYF9"/>
<evidence type="ECO:0000259" key="1">
    <source>
        <dbReference type="Pfam" id="PF18962"/>
    </source>
</evidence>
<dbReference type="Gene3D" id="2.60.40.4070">
    <property type="match status" value="1"/>
</dbReference>
<dbReference type="Gene3D" id="2.60.40.10">
    <property type="entry name" value="Immunoglobulins"/>
    <property type="match status" value="1"/>
</dbReference>
<dbReference type="EMBL" id="JAALLS010000013">
    <property type="protein sequence ID" value="NGP88938.1"/>
    <property type="molecule type" value="Genomic_DNA"/>
</dbReference>